<geneLocation type="plasmid" evidence="3">
    <name>pSE459_T</name>
</geneLocation>
<dbReference type="AlphaFoldDB" id="A0A894TLN9"/>
<feature type="transmembrane region" description="Helical" evidence="1">
    <location>
        <begin position="82"/>
        <end position="105"/>
    </location>
</feature>
<feature type="transmembrane region" description="Helical" evidence="1">
    <location>
        <begin position="241"/>
        <end position="262"/>
    </location>
</feature>
<evidence type="ECO:0000313" key="3">
    <source>
        <dbReference type="EMBL" id="QRX38867.1"/>
    </source>
</evidence>
<keyword evidence="1" id="KW-0812">Transmembrane</keyword>
<feature type="transmembrane region" description="Helical" evidence="1">
    <location>
        <begin position="111"/>
        <end position="133"/>
    </location>
</feature>
<protein>
    <submittedName>
        <fullName evidence="3">CPBP family intramembrane metalloprotease</fullName>
    </submittedName>
</protein>
<proteinExistence type="predicted"/>
<dbReference type="GO" id="GO:0008237">
    <property type="term" value="F:metallopeptidase activity"/>
    <property type="evidence" value="ECO:0007669"/>
    <property type="project" value="UniProtKB-KW"/>
</dbReference>
<organism evidence="3">
    <name type="scientific">Staphylococcus epidermidis</name>
    <dbReference type="NCBI Taxonomy" id="1282"/>
    <lineage>
        <taxon>Bacteria</taxon>
        <taxon>Bacillati</taxon>
        <taxon>Bacillota</taxon>
        <taxon>Bacilli</taxon>
        <taxon>Bacillales</taxon>
        <taxon>Staphylococcaceae</taxon>
        <taxon>Staphylococcus</taxon>
    </lineage>
</organism>
<keyword evidence="3" id="KW-0378">Hydrolase</keyword>
<feature type="transmembrane region" description="Helical" evidence="1">
    <location>
        <begin position="170"/>
        <end position="190"/>
    </location>
</feature>
<reference evidence="3" key="1">
    <citation type="journal article" date="2021" name="MSphere">
        <title>Staphylococcus epidermidis Phages Transduce Antimicrobial Resistance Plasmids and Mobilize Chromosomal Islands.</title>
        <authorList>
            <person name="Fiaarov L."/>
            <person name="Botka T."/>
            <person name="Du X."/>
            <person name="MaalaHov I."/>
            <person name="B P."/>
            <person name="Pantucek R."/>
            <person name="Benea M."/>
            <person name="Roudnick P."/>
            <person name="Winstel V."/>
            <person name="Larsen J."/>
            <person name="Rosenstein R."/>
            <person name="Peschel A."/>
            <person name="DoakaY J."/>
        </authorList>
    </citation>
    <scope>NUCLEOTIDE SEQUENCE</scope>
    <source>
        <strain evidence="3">SE459</strain>
    </source>
</reference>
<keyword evidence="3" id="KW-0482">Metalloprotease</keyword>
<dbReference type="Pfam" id="PF02517">
    <property type="entry name" value="Rce1-like"/>
    <property type="match status" value="1"/>
</dbReference>
<feature type="transmembrane region" description="Helical" evidence="1">
    <location>
        <begin position="41"/>
        <end position="61"/>
    </location>
</feature>
<evidence type="ECO:0000256" key="1">
    <source>
        <dbReference type="SAM" id="Phobius"/>
    </source>
</evidence>
<dbReference type="InterPro" id="IPR003675">
    <property type="entry name" value="Rce1/LyrA-like_dom"/>
</dbReference>
<keyword evidence="3" id="KW-0614">Plasmid</keyword>
<accession>A0A894TLN9</accession>
<keyword evidence="1" id="KW-1133">Transmembrane helix</keyword>
<dbReference type="GO" id="GO:0080120">
    <property type="term" value="P:CAAX-box protein maturation"/>
    <property type="evidence" value="ECO:0007669"/>
    <property type="project" value="UniProtKB-ARBA"/>
</dbReference>
<dbReference type="PANTHER" id="PTHR39430">
    <property type="entry name" value="MEMBRANE-ASSOCIATED PROTEASE-RELATED"/>
    <property type="match status" value="1"/>
</dbReference>
<dbReference type="GO" id="GO:0004175">
    <property type="term" value="F:endopeptidase activity"/>
    <property type="evidence" value="ECO:0007669"/>
    <property type="project" value="UniProtKB-ARBA"/>
</dbReference>
<keyword evidence="1" id="KW-0472">Membrane</keyword>
<feature type="transmembrane region" description="Helical" evidence="1">
    <location>
        <begin position="12"/>
        <end position="35"/>
    </location>
</feature>
<dbReference type="EMBL" id="MW364985">
    <property type="protein sequence ID" value="QRX38867.1"/>
    <property type="molecule type" value="Genomic_DNA"/>
</dbReference>
<dbReference type="RefSeq" id="WP_002455865.1">
    <property type="nucleotide sequence ID" value="NZ_JACGOQ010000027.1"/>
</dbReference>
<evidence type="ECO:0000259" key="2">
    <source>
        <dbReference type="Pfam" id="PF02517"/>
    </source>
</evidence>
<sequence length="269" mass="30444">MRKIVNLILQCLLAIFIMTLINGLTPLIGLIPIIGMGDLGYILFHLLIVLLTFVIFTIWISKIIKSDLKSFRITQPSLNLSSIVLGFVGIGVIYVIFIVCTQGYWKINTNILNISTVILITSLATAISEELFFRGFMMGLIEKKTNIYYGLIVSSIIFSLLHLMSGQYDFKNIILIIIGLFIAGIFYGLVTIYYRTIWASIAIHFLFDATQLFDITTQRENEGIAEYIYKSSNILITGGEYGSTVSVITMFSFLLMIIFLLIKLKRRNE</sequence>
<dbReference type="PANTHER" id="PTHR39430:SF1">
    <property type="entry name" value="PROTEASE"/>
    <property type="match status" value="1"/>
</dbReference>
<feature type="transmembrane region" description="Helical" evidence="1">
    <location>
        <begin position="145"/>
        <end position="164"/>
    </location>
</feature>
<name>A0A894TLN9_STAEP</name>
<feature type="domain" description="CAAX prenyl protease 2/Lysostaphin resistance protein A-like" evidence="2">
    <location>
        <begin position="116"/>
        <end position="209"/>
    </location>
</feature>
<keyword evidence="3" id="KW-0645">Protease</keyword>